<dbReference type="AlphaFoldDB" id="A0AAU7C8N2"/>
<organism evidence="2">
    <name type="scientific">Singulisphaera sp. Ch08</name>
    <dbReference type="NCBI Taxonomy" id="3120278"/>
    <lineage>
        <taxon>Bacteria</taxon>
        <taxon>Pseudomonadati</taxon>
        <taxon>Planctomycetota</taxon>
        <taxon>Planctomycetia</taxon>
        <taxon>Isosphaerales</taxon>
        <taxon>Isosphaeraceae</taxon>
        <taxon>Singulisphaera</taxon>
    </lineage>
</organism>
<dbReference type="RefSeq" id="WP_406694251.1">
    <property type="nucleotide sequence ID" value="NZ_CP155447.1"/>
</dbReference>
<gene>
    <name evidence="2" type="ORF">V5E97_24545</name>
</gene>
<proteinExistence type="predicted"/>
<dbReference type="EMBL" id="CP155447">
    <property type="protein sequence ID" value="XBH01512.1"/>
    <property type="molecule type" value="Genomic_DNA"/>
</dbReference>
<sequence length="156" mass="17205">MPEAAVRFEDEVDGSRLGSRAQLAKRLVEDAPSDQEGHEMRLRTLMTAVAGVGLILGLAVHIQVLGQDEDDFALPIFMGKVFAMTVLFAIAVVVGFFVYLVRLVRKDNDYAAQLRRNDVPARCSVILAEVDSSSQEEFKTYKCNDLSGSCGRGREH</sequence>
<evidence type="ECO:0000256" key="1">
    <source>
        <dbReference type="SAM" id="Phobius"/>
    </source>
</evidence>
<keyword evidence="1" id="KW-0812">Transmembrane</keyword>
<evidence type="ECO:0000313" key="2">
    <source>
        <dbReference type="EMBL" id="XBH01512.1"/>
    </source>
</evidence>
<keyword evidence="1" id="KW-1133">Transmembrane helix</keyword>
<accession>A0AAU7C8N2</accession>
<protein>
    <submittedName>
        <fullName evidence="2">Uncharacterized protein</fullName>
    </submittedName>
</protein>
<feature type="transmembrane region" description="Helical" evidence="1">
    <location>
        <begin position="76"/>
        <end position="101"/>
    </location>
</feature>
<feature type="transmembrane region" description="Helical" evidence="1">
    <location>
        <begin position="45"/>
        <end position="64"/>
    </location>
</feature>
<name>A0AAU7C8N2_9BACT</name>
<reference evidence="2" key="1">
    <citation type="submission" date="2024-05" db="EMBL/GenBank/DDBJ databases">
        <title>Planctomycetes of the genus Singulisphaera possess chitinolytic capabilities.</title>
        <authorList>
            <person name="Ivanova A."/>
        </authorList>
    </citation>
    <scope>NUCLEOTIDE SEQUENCE</scope>
    <source>
        <strain evidence="2">Ch08T</strain>
    </source>
</reference>
<keyword evidence="1" id="KW-0472">Membrane</keyword>